<evidence type="ECO:0000313" key="5">
    <source>
        <dbReference type="EMBL" id="KAH7243937.1"/>
    </source>
</evidence>
<dbReference type="PROSITE" id="PS50082">
    <property type="entry name" value="WD_REPEATS_2"/>
    <property type="match status" value="5"/>
</dbReference>
<dbReference type="PANTHER" id="PTHR10039:SF5">
    <property type="entry name" value="NACHT DOMAIN-CONTAINING PROTEIN"/>
    <property type="match status" value="1"/>
</dbReference>
<dbReference type="CDD" id="cd00200">
    <property type="entry name" value="WD40"/>
    <property type="match status" value="1"/>
</dbReference>
<name>A0A9P9GTL9_FUSSL</name>
<dbReference type="PANTHER" id="PTHR10039">
    <property type="entry name" value="AMELOGENIN"/>
    <property type="match status" value="1"/>
</dbReference>
<dbReference type="InterPro" id="IPR001680">
    <property type="entry name" value="WD40_rpt"/>
</dbReference>
<dbReference type="InterPro" id="IPR020472">
    <property type="entry name" value="WD40_PAC1"/>
</dbReference>
<dbReference type="InterPro" id="IPR027417">
    <property type="entry name" value="P-loop_NTPase"/>
</dbReference>
<protein>
    <submittedName>
        <fullName evidence="5">WD40-repeat-containing domain protein</fullName>
    </submittedName>
</protein>
<feature type="repeat" description="WD" evidence="3">
    <location>
        <begin position="764"/>
        <end position="805"/>
    </location>
</feature>
<dbReference type="Gene3D" id="2.130.10.10">
    <property type="entry name" value="YVTN repeat-like/Quinoprotein amine dehydrogenase"/>
    <property type="match status" value="3"/>
</dbReference>
<reference evidence="5" key="1">
    <citation type="journal article" date="2021" name="Nat. Commun.">
        <title>Genetic determinants of endophytism in the Arabidopsis root mycobiome.</title>
        <authorList>
            <person name="Mesny F."/>
            <person name="Miyauchi S."/>
            <person name="Thiergart T."/>
            <person name="Pickel B."/>
            <person name="Atanasova L."/>
            <person name="Karlsson M."/>
            <person name="Huettel B."/>
            <person name="Barry K.W."/>
            <person name="Haridas S."/>
            <person name="Chen C."/>
            <person name="Bauer D."/>
            <person name="Andreopoulos W."/>
            <person name="Pangilinan J."/>
            <person name="LaButti K."/>
            <person name="Riley R."/>
            <person name="Lipzen A."/>
            <person name="Clum A."/>
            <person name="Drula E."/>
            <person name="Henrissat B."/>
            <person name="Kohler A."/>
            <person name="Grigoriev I.V."/>
            <person name="Martin F.M."/>
            <person name="Hacquard S."/>
        </authorList>
    </citation>
    <scope>NUCLEOTIDE SEQUENCE</scope>
    <source>
        <strain evidence="5">FSSC 5 MPI-SDFR-AT-0091</strain>
    </source>
</reference>
<comment type="caution">
    <text evidence="5">The sequence shown here is derived from an EMBL/GenBank/DDBJ whole genome shotgun (WGS) entry which is preliminary data.</text>
</comment>
<feature type="repeat" description="WD" evidence="3">
    <location>
        <begin position="638"/>
        <end position="670"/>
    </location>
</feature>
<dbReference type="SMART" id="SM00320">
    <property type="entry name" value="WD40"/>
    <property type="match status" value="5"/>
</dbReference>
<dbReference type="InterPro" id="IPR036322">
    <property type="entry name" value="WD40_repeat_dom_sf"/>
</dbReference>
<feature type="repeat" description="WD" evidence="3">
    <location>
        <begin position="680"/>
        <end position="721"/>
    </location>
</feature>
<dbReference type="InterPro" id="IPR019775">
    <property type="entry name" value="WD40_repeat_CS"/>
</dbReference>
<dbReference type="PROSITE" id="PS00678">
    <property type="entry name" value="WD_REPEATS_1"/>
    <property type="match status" value="2"/>
</dbReference>
<dbReference type="EMBL" id="JAGTJS010000018">
    <property type="protein sequence ID" value="KAH7243937.1"/>
    <property type="molecule type" value="Genomic_DNA"/>
</dbReference>
<dbReference type="Gene3D" id="3.40.50.300">
    <property type="entry name" value="P-loop containing nucleotide triphosphate hydrolases"/>
    <property type="match status" value="1"/>
</dbReference>
<feature type="domain" description="Nephrocystin 3-like N-terminal" evidence="4">
    <location>
        <begin position="62"/>
        <end position="241"/>
    </location>
</feature>
<dbReference type="AlphaFoldDB" id="A0A9P9GTL9"/>
<dbReference type="Pfam" id="PF00400">
    <property type="entry name" value="WD40"/>
    <property type="match status" value="5"/>
</dbReference>
<evidence type="ECO:0000256" key="3">
    <source>
        <dbReference type="PROSITE-ProRule" id="PRU00221"/>
    </source>
</evidence>
<accession>A0A9P9GTL9</accession>
<evidence type="ECO:0000256" key="2">
    <source>
        <dbReference type="ARBA" id="ARBA00022737"/>
    </source>
</evidence>
<keyword evidence="6" id="KW-1185">Reference proteome</keyword>
<dbReference type="PRINTS" id="PR00320">
    <property type="entry name" value="GPROTEINBRPT"/>
</dbReference>
<dbReference type="PROSITE" id="PS50294">
    <property type="entry name" value="WD_REPEATS_REGION"/>
    <property type="match status" value="5"/>
</dbReference>
<feature type="repeat" description="WD" evidence="3">
    <location>
        <begin position="818"/>
        <end position="859"/>
    </location>
</feature>
<proteinExistence type="predicted"/>
<dbReference type="InterPro" id="IPR056884">
    <property type="entry name" value="NPHP3-like_N"/>
</dbReference>
<keyword evidence="1 3" id="KW-0853">WD repeat</keyword>
<keyword evidence="2" id="KW-0677">Repeat</keyword>
<dbReference type="InterPro" id="IPR015943">
    <property type="entry name" value="WD40/YVTN_repeat-like_dom_sf"/>
</dbReference>
<organism evidence="5 6">
    <name type="scientific">Fusarium solani</name>
    <name type="common">Filamentous fungus</name>
    <dbReference type="NCBI Taxonomy" id="169388"/>
    <lineage>
        <taxon>Eukaryota</taxon>
        <taxon>Fungi</taxon>
        <taxon>Dikarya</taxon>
        <taxon>Ascomycota</taxon>
        <taxon>Pezizomycotina</taxon>
        <taxon>Sordariomycetes</taxon>
        <taxon>Hypocreomycetidae</taxon>
        <taxon>Hypocreales</taxon>
        <taxon>Nectriaceae</taxon>
        <taxon>Fusarium</taxon>
        <taxon>Fusarium solani species complex</taxon>
    </lineage>
</organism>
<evidence type="ECO:0000256" key="1">
    <source>
        <dbReference type="ARBA" id="ARBA00022574"/>
    </source>
</evidence>
<sequence>MATSYQIDLNGDNQGGTFVGVNKGHLNIHAGKGDSCLQDLVLSRPRDDLDDVRHSEGGLLKGSCDWVFKHDDFQRWHREDQIRLLWISGEPGKGKSKLMVGIVDELERMLHQQRKQETQSPGSSTTDIHALAYFFCRGTEANRNNVNALLRGLIFSLATQHPSLTSKLRQDYAVAGSALFEGPNAFQGLSEILKWMLHDPRVGNAHIVIDALDECETGLTDLLDFITVRAASSRVKWVVSSQNSSVIDGRLGRYDPKITLSLEQNADSVSRQVDAYIDDRVSKLEQPRGNYALRTRVREKLRQKASGTFLWVALVFKELQDVEDIEPALDQMPAGLEELYARMMKKIEHGRESQHCIRLLSAVLVAYRPLHVQELGAVSRLPSAISTQTESVRRLVKRCGSFLSIRKERVHVFHPSAKDYLTRAAAAALPSAKETHRRFFTGSLDAMKTSVHRDMYRLCHPGTHVAEIRAPNPDPMSSVGYACVHWADHLLEAPHHDDLLDGGVMQAFLEKHFLPWLEALSLCGAMAAAASSLDKLERALRMHGAERPVGYPAKLMATFLNVHMTKKSALLHLTIDARRFLSHNGWLIKNYPLQAYVSGLLFTPKLSLIRSLFEDMAPQWVVKKPAVVRGWDPVVMTLRDHRAEVNALAFSADGALLASGSNDGIVKIWNGTWGDSMHDLHGHSEPVFSLAFSSDKQLLASASGDQTIKVWDTTTGELKHTLNGHINTVNSVTFSPGDALLASGSADGTVKLWNPEDGHCKLMLHDHVKAVNSVAFSADGEMIASGSDDGTVKMWNVRTGAVIKSLRHRTDLRVQSLFLNRDERVFSVAFSPNGKFLASGSSAETVRLWDIESGKALNTLETMVPSREPWTMVNFVRGGEILAITLSDRVLLRDAQTLRQQSSLDIAWGSIHVAFSPSGYHMAMGVSSNIHILDVSCEGIVSLSPGKQALDHQEEFISPNGELEANCVFMPRTRSTEIAVKNIAKDILLGRLTVGRIHQLTFSPTSKLLAFREDPSTVVIYEMATGRKQEVKGRPESFPVSLEPGEKFVLAEVDSRWLDDSCRYFYQGISHYQPGTLGRDHSYGISDDASWITWEGQNLLWLPTELRPPATECRTRVCKSSAMEAVEFFLLDKQYGYKYIGLSLSPMKTVG</sequence>
<evidence type="ECO:0000259" key="4">
    <source>
        <dbReference type="Pfam" id="PF24883"/>
    </source>
</evidence>
<feature type="repeat" description="WD" evidence="3">
    <location>
        <begin position="722"/>
        <end position="754"/>
    </location>
</feature>
<dbReference type="Pfam" id="PF24883">
    <property type="entry name" value="NPHP3_N"/>
    <property type="match status" value="1"/>
</dbReference>
<dbReference type="OrthoDB" id="538223at2759"/>
<gene>
    <name evidence="5" type="ORF">B0J15DRAFT_90689</name>
</gene>
<dbReference type="Proteomes" id="UP000736672">
    <property type="component" value="Unassembled WGS sequence"/>
</dbReference>
<dbReference type="SUPFAM" id="SSF50978">
    <property type="entry name" value="WD40 repeat-like"/>
    <property type="match status" value="1"/>
</dbReference>
<evidence type="ECO:0000313" key="6">
    <source>
        <dbReference type="Proteomes" id="UP000736672"/>
    </source>
</evidence>